<keyword evidence="1" id="KW-0808">Transferase</keyword>
<protein>
    <submittedName>
        <fullName evidence="4">Uncharacterized protein</fullName>
    </submittedName>
</protein>
<accession>A0A813K501</accession>
<keyword evidence="6" id="KW-1185">Reference proteome</keyword>
<evidence type="ECO:0000256" key="1">
    <source>
        <dbReference type="ARBA" id="ARBA00022679"/>
    </source>
</evidence>
<organism evidence="4 5">
    <name type="scientific">Polarella glacialis</name>
    <name type="common">Dinoflagellate</name>
    <dbReference type="NCBI Taxonomy" id="89957"/>
    <lineage>
        <taxon>Eukaryota</taxon>
        <taxon>Sar</taxon>
        <taxon>Alveolata</taxon>
        <taxon>Dinophyceae</taxon>
        <taxon>Suessiales</taxon>
        <taxon>Suessiaceae</taxon>
        <taxon>Polarella</taxon>
    </lineage>
</organism>
<dbReference type="InterPro" id="IPR029044">
    <property type="entry name" value="Nucleotide-diphossugar_trans"/>
</dbReference>
<dbReference type="OrthoDB" id="433174at2759"/>
<evidence type="ECO:0000313" key="6">
    <source>
        <dbReference type="Proteomes" id="UP000654075"/>
    </source>
</evidence>
<dbReference type="InterPro" id="IPR007577">
    <property type="entry name" value="GlycoTrfase_DXD_sugar-bd_CS"/>
</dbReference>
<dbReference type="Proteomes" id="UP000654075">
    <property type="component" value="Unassembled WGS sequence"/>
</dbReference>
<proteinExistence type="predicted"/>
<dbReference type="InterPro" id="IPR051706">
    <property type="entry name" value="Glycosyltransferase_domain"/>
</dbReference>
<gene>
    <name evidence="3" type="ORF">PGLA1383_LOCUS34782</name>
    <name evidence="4" type="ORF">PGLA2088_LOCUS27479</name>
</gene>
<comment type="caution">
    <text evidence="4">The sequence shown here is derived from an EMBL/GenBank/DDBJ whole genome shotgun (WGS) entry which is preliminary data.</text>
</comment>
<dbReference type="PANTHER" id="PTHR32385">
    <property type="entry name" value="MANNOSYL PHOSPHORYLINOSITOL CERAMIDE SYNTHASE"/>
    <property type="match status" value="1"/>
</dbReference>
<evidence type="ECO:0000313" key="4">
    <source>
        <dbReference type="EMBL" id="CAE8691575.1"/>
    </source>
</evidence>
<evidence type="ECO:0000313" key="5">
    <source>
        <dbReference type="Proteomes" id="UP000626109"/>
    </source>
</evidence>
<dbReference type="SUPFAM" id="SSF53448">
    <property type="entry name" value="Nucleotide-diphospho-sugar transferases"/>
    <property type="match status" value="1"/>
</dbReference>
<dbReference type="EMBL" id="CAJNNW010027467">
    <property type="protein sequence ID" value="CAE8691575.1"/>
    <property type="molecule type" value="Genomic_DNA"/>
</dbReference>
<dbReference type="GO" id="GO:0000030">
    <property type="term" value="F:mannosyltransferase activity"/>
    <property type="evidence" value="ECO:0007669"/>
    <property type="project" value="TreeGrafter"/>
</dbReference>
<dbReference type="EMBL" id="CAJNNV010026064">
    <property type="protein sequence ID" value="CAE8617117.1"/>
    <property type="molecule type" value="Genomic_DNA"/>
</dbReference>
<evidence type="ECO:0000313" key="3">
    <source>
        <dbReference type="EMBL" id="CAE8617117.1"/>
    </source>
</evidence>
<dbReference type="GO" id="GO:0051999">
    <property type="term" value="P:mannosyl-inositol phosphorylceramide biosynthetic process"/>
    <property type="evidence" value="ECO:0007669"/>
    <property type="project" value="TreeGrafter"/>
</dbReference>
<dbReference type="PANTHER" id="PTHR32385:SF15">
    <property type="entry name" value="INOSITOL PHOSPHOCERAMIDE MANNOSYLTRANSFERASE 1"/>
    <property type="match status" value="1"/>
</dbReference>
<dbReference type="Gene3D" id="3.90.550.20">
    <property type="match status" value="1"/>
</dbReference>
<feature type="region of interest" description="Disordered" evidence="2">
    <location>
        <begin position="91"/>
        <end position="111"/>
    </location>
</feature>
<reference evidence="4" key="1">
    <citation type="submission" date="2021-02" db="EMBL/GenBank/DDBJ databases">
        <authorList>
            <person name="Dougan E. K."/>
            <person name="Rhodes N."/>
            <person name="Thang M."/>
            <person name="Chan C."/>
        </authorList>
    </citation>
    <scope>NUCLEOTIDE SEQUENCE</scope>
</reference>
<dbReference type="Pfam" id="PF04488">
    <property type="entry name" value="Gly_transf_sug"/>
    <property type="match status" value="1"/>
</dbReference>
<sequence>MALRKSSSVVAAYKKGLPAIASAVSAGTSTAQQFRGIRMLPRCFFPLATFCVMLCCCGIWHCSLHQDSDFGGSYESHFFLHSRTRLPEAKVERSRQEMGFTPKSQTLRPSKPTRIPKQLVLTAKAGSMDRMPPLVKANVMKTLTLNPQFTVRWLGDKDCRAYLWANFSETQLPVFFDQEQRGSYRSDICRAAVLAHEGGFYTDIDVEMKLPFEDLVDNATTFVSAYCEDRAVLNALIGAVPGSAVMKEVLQQIMLWYQGQGPDEEQDGTTSEWMGPVTTLRALRAVGMRDCLGQDMSPFGELQFPRGDEVLRMLWERPINCYPVPGEDCSPGREASDFPGVQFGIYLPVDPHTLVAWPRFEGCKEWGCGTGGWDEEMPPKASMLSWMAGQLAS</sequence>
<dbReference type="GO" id="GO:0016020">
    <property type="term" value="C:membrane"/>
    <property type="evidence" value="ECO:0007669"/>
    <property type="project" value="GOC"/>
</dbReference>
<evidence type="ECO:0000256" key="2">
    <source>
        <dbReference type="SAM" id="MobiDB-lite"/>
    </source>
</evidence>
<dbReference type="Proteomes" id="UP000626109">
    <property type="component" value="Unassembled WGS sequence"/>
</dbReference>
<dbReference type="AlphaFoldDB" id="A0A813K501"/>
<name>A0A813K501_POLGL</name>